<evidence type="ECO:0008006" key="3">
    <source>
        <dbReference type="Google" id="ProtNLM"/>
    </source>
</evidence>
<organism evidence="1 2">
    <name type="scientific">Candidatus Nephthysia bennettiae</name>
    <dbReference type="NCBI Taxonomy" id="3127016"/>
    <lineage>
        <taxon>Bacteria</taxon>
        <taxon>Bacillati</taxon>
        <taxon>Candidatus Dormiibacterota</taxon>
        <taxon>Candidatus Dormibacteria</taxon>
        <taxon>Candidatus Dormibacterales</taxon>
        <taxon>Candidatus Dormibacteraceae</taxon>
        <taxon>Candidatus Nephthysia</taxon>
    </lineage>
</organism>
<name>A0A934K5N7_9BACT</name>
<dbReference type="Proteomes" id="UP000612893">
    <property type="component" value="Unassembled WGS sequence"/>
</dbReference>
<dbReference type="InterPro" id="IPR036113">
    <property type="entry name" value="Asp/Glu-ADT_sf_sub_c"/>
</dbReference>
<evidence type="ECO:0000313" key="1">
    <source>
        <dbReference type="EMBL" id="MBJ7600912.1"/>
    </source>
</evidence>
<comment type="caution">
    <text evidence="1">The sequence shown here is derived from an EMBL/GenBank/DDBJ whole genome shotgun (WGS) entry which is preliminary data.</text>
</comment>
<reference evidence="1" key="1">
    <citation type="submission" date="2020-10" db="EMBL/GenBank/DDBJ databases">
        <title>Ca. Dormibacterota MAGs.</title>
        <authorList>
            <person name="Montgomery K."/>
        </authorList>
    </citation>
    <scope>NUCLEOTIDE SEQUENCE [LARGE SCALE GENOMIC DNA]</scope>
    <source>
        <strain evidence="1">SC8812_S17_10</strain>
    </source>
</reference>
<protein>
    <recommendedName>
        <fullName evidence="3">DUF4089 domain-containing protein</fullName>
    </recommendedName>
</protein>
<dbReference type="RefSeq" id="WP_338204897.1">
    <property type="nucleotide sequence ID" value="NZ_JAEKNR010000228.1"/>
</dbReference>
<keyword evidence="2" id="KW-1185">Reference proteome</keyword>
<proteinExistence type="predicted"/>
<accession>A0A934K5N7</accession>
<dbReference type="SUPFAM" id="SSF141000">
    <property type="entry name" value="Glu-tRNAGln amidotransferase C subunit"/>
    <property type="match status" value="1"/>
</dbReference>
<dbReference type="EMBL" id="JAEKNR010000228">
    <property type="protein sequence ID" value="MBJ7600912.1"/>
    <property type="molecule type" value="Genomic_DNA"/>
</dbReference>
<gene>
    <name evidence="1" type="ORF">JF922_22945</name>
</gene>
<dbReference type="AlphaFoldDB" id="A0A934K5N7"/>
<evidence type="ECO:0000313" key="2">
    <source>
        <dbReference type="Proteomes" id="UP000612893"/>
    </source>
</evidence>
<sequence>MSDDYAPGRSYVRETGDGERITPETTRLLAALAGFAVPDEDIELLAAALSSQLRSIATLDELDLTDVNPAVEFDPRWR</sequence>